<name>A0AAV4QH18_CAEEX</name>
<dbReference type="Proteomes" id="UP001054945">
    <property type="component" value="Unassembled WGS sequence"/>
</dbReference>
<protein>
    <submittedName>
        <fullName evidence="1">Uncharacterized protein</fullName>
    </submittedName>
</protein>
<sequence length="42" mass="4781">MSQQEFEPEDALRCLLCSKMSSGDWYRKGTIAELLPNTMSVD</sequence>
<dbReference type="EMBL" id="BPLR01006213">
    <property type="protein sequence ID" value="GIY08206.1"/>
    <property type="molecule type" value="Genomic_DNA"/>
</dbReference>
<accession>A0AAV4QH18</accession>
<proteinExistence type="predicted"/>
<keyword evidence="2" id="KW-1185">Reference proteome</keyword>
<evidence type="ECO:0000313" key="2">
    <source>
        <dbReference type="Proteomes" id="UP001054945"/>
    </source>
</evidence>
<dbReference type="AlphaFoldDB" id="A0AAV4QH18"/>
<evidence type="ECO:0000313" key="1">
    <source>
        <dbReference type="EMBL" id="GIY08206.1"/>
    </source>
</evidence>
<organism evidence="1 2">
    <name type="scientific">Caerostris extrusa</name>
    <name type="common">Bark spider</name>
    <name type="synonym">Caerostris bankana</name>
    <dbReference type="NCBI Taxonomy" id="172846"/>
    <lineage>
        <taxon>Eukaryota</taxon>
        <taxon>Metazoa</taxon>
        <taxon>Ecdysozoa</taxon>
        <taxon>Arthropoda</taxon>
        <taxon>Chelicerata</taxon>
        <taxon>Arachnida</taxon>
        <taxon>Araneae</taxon>
        <taxon>Araneomorphae</taxon>
        <taxon>Entelegynae</taxon>
        <taxon>Araneoidea</taxon>
        <taxon>Araneidae</taxon>
        <taxon>Caerostris</taxon>
    </lineage>
</organism>
<reference evidence="1 2" key="1">
    <citation type="submission" date="2021-06" db="EMBL/GenBank/DDBJ databases">
        <title>Caerostris extrusa draft genome.</title>
        <authorList>
            <person name="Kono N."/>
            <person name="Arakawa K."/>
        </authorList>
    </citation>
    <scope>NUCLEOTIDE SEQUENCE [LARGE SCALE GENOMIC DNA]</scope>
</reference>
<gene>
    <name evidence="1" type="ORF">CEXT_765791</name>
</gene>
<feature type="non-terminal residue" evidence="1">
    <location>
        <position position="42"/>
    </location>
</feature>
<comment type="caution">
    <text evidence="1">The sequence shown here is derived from an EMBL/GenBank/DDBJ whole genome shotgun (WGS) entry which is preliminary data.</text>
</comment>